<feature type="compositionally biased region" description="Basic and acidic residues" evidence="1">
    <location>
        <begin position="40"/>
        <end position="49"/>
    </location>
</feature>
<gene>
    <name evidence="2" type="ORF">DFA_10523</name>
</gene>
<dbReference type="EMBL" id="GL883026">
    <property type="protein sequence ID" value="EGG15681.1"/>
    <property type="molecule type" value="Genomic_DNA"/>
</dbReference>
<evidence type="ECO:0000313" key="3">
    <source>
        <dbReference type="Proteomes" id="UP000007797"/>
    </source>
</evidence>
<accession>F4QAG2</accession>
<keyword evidence="3" id="KW-1185">Reference proteome</keyword>
<proteinExistence type="predicted"/>
<feature type="region of interest" description="Disordered" evidence="1">
    <location>
        <begin position="25"/>
        <end position="49"/>
    </location>
</feature>
<dbReference type="RefSeq" id="XP_004354423.1">
    <property type="nucleotide sequence ID" value="XM_004354371.1"/>
</dbReference>
<dbReference type="Proteomes" id="UP000007797">
    <property type="component" value="Unassembled WGS sequence"/>
</dbReference>
<reference evidence="3" key="1">
    <citation type="journal article" date="2011" name="Genome Res.">
        <title>Phylogeny-wide analysis of social amoeba genomes highlights ancient origins for complex intercellular communication.</title>
        <authorList>
            <person name="Heidel A.J."/>
            <person name="Lawal H.M."/>
            <person name="Felder M."/>
            <person name="Schilde C."/>
            <person name="Helps N.R."/>
            <person name="Tunggal B."/>
            <person name="Rivero F."/>
            <person name="John U."/>
            <person name="Schleicher M."/>
            <person name="Eichinger L."/>
            <person name="Platzer M."/>
            <person name="Noegel A.A."/>
            <person name="Schaap P."/>
            <person name="Gloeckner G."/>
        </authorList>
    </citation>
    <scope>NUCLEOTIDE SEQUENCE [LARGE SCALE GENOMIC DNA]</scope>
    <source>
        <strain evidence="3">SH3</strain>
    </source>
</reference>
<dbReference type="KEGG" id="dfa:DFA_10523"/>
<name>F4QAG2_CACFS</name>
<feature type="compositionally biased region" description="Polar residues" evidence="1">
    <location>
        <begin position="29"/>
        <end position="39"/>
    </location>
</feature>
<dbReference type="AlphaFoldDB" id="F4QAG2"/>
<dbReference type="GeneID" id="14867501"/>
<organism evidence="2 3">
    <name type="scientific">Cavenderia fasciculata</name>
    <name type="common">Slime mold</name>
    <name type="synonym">Dictyostelium fasciculatum</name>
    <dbReference type="NCBI Taxonomy" id="261658"/>
    <lineage>
        <taxon>Eukaryota</taxon>
        <taxon>Amoebozoa</taxon>
        <taxon>Evosea</taxon>
        <taxon>Eumycetozoa</taxon>
        <taxon>Dictyostelia</taxon>
        <taxon>Acytosteliales</taxon>
        <taxon>Cavenderiaceae</taxon>
        <taxon>Cavenderia</taxon>
    </lineage>
</organism>
<evidence type="ECO:0000256" key="1">
    <source>
        <dbReference type="SAM" id="MobiDB-lite"/>
    </source>
</evidence>
<protein>
    <submittedName>
        <fullName evidence="2">Uncharacterized protein</fullName>
    </submittedName>
</protein>
<sequence length="147" mass="16869">MFYKFKDNKSGKFVDVTGIYPDILKESNSEGSENDQNQTEQEKDKQGEEMSLRADIDLSLCCYLDPERRATIVVPLPGFKEPHLVQCPKGAHRVVIDLVKRSRKVTVSVYFFGPPTFGDKVLYWGSKIAALTPFVFDIVTEYIKKWR</sequence>
<evidence type="ECO:0000313" key="2">
    <source>
        <dbReference type="EMBL" id="EGG15681.1"/>
    </source>
</evidence>